<evidence type="ECO:0000313" key="2">
    <source>
        <dbReference type="EMBL" id="CAJ0586131.1"/>
    </source>
</evidence>
<proteinExistence type="predicted"/>
<keyword evidence="3" id="KW-1185">Reference proteome</keyword>
<feature type="compositionally biased region" description="Basic and acidic residues" evidence="1">
    <location>
        <begin position="33"/>
        <end position="69"/>
    </location>
</feature>
<name>A0AA36GBF0_9BILA</name>
<feature type="compositionally biased region" description="Basic and acidic residues" evidence="1">
    <location>
        <begin position="93"/>
        <end position="104"/>
    </location>
</feature>
<dbReference type="Proteomes" id="UP001177023">
    <property type="component" value="Unassembled WGS sequence"/>
</dbReference>
<reference evidence="2" key="1">
    <citation type="submission" date="2023-06" db="EMBL/GenBank/DDBJ databases">
        <authorList>
            <person name="Delattre M."/>
        </authorList>
    </citation>
    <scope>NUCLEOTIDE SEQUENCE</scope>
    <source>
        <strain evidence="2">AF72</strain>
    </source>
</reference>
<protein>
    <submittedName>
        <fullName evidence="2">Uncharacterized protein</fullName>
    </submittedName>
</protein>
<comment type="caution">
    <text evidence="2">The sequence shown here is derived from an EMBL/GenBank/DDBJ whole genome shotgun (WGS) entry which is preliminary data.</text>
</comment>
<feature type="non-terminal residue" evidence="2">
    <location>
        <position position="1"/>
    </location>
</feature>
<evidence type="ECO:0000256" key="1">
    <source>
        <dbReference type="SAM" id="MobiDB-lite"/>
    </source>
</evidence>
<accession>A0AA36GBF0</accession>
<dbReference type="AlphaFoldDB" id="A0AA36GBF0"/>
<dbReference type="EMBL" id="CATQJA010002707">
    <property type="protein sequence ID" value="CAJ0586131.1"/>
    <property type="molecule type" value="Genomic_DNA"/>
</dbReference>
<gene>
    <name evidence="2" type="ORF">MSPICULIGERA_LOCUS24139</name>
</gene>
<organism evidence="2 3">
    <name type="scientific">Mesorhabditis spiculigera</name>
    <dbReference type="NCBI Taxonomy" id="96644"/>
    <lineage>
        <taxon>Eukaryota</taxon>
        <taxon>Metazoa</taxon>
        <taxon>Ecdysozoa</taxon>
        <taxon>Nematoda</taxon>
        <taxon>Chromadorea</taxon>
        <taxon>Rhabditida</taxon>
        <taxon>Rhabditina</taxon>
        <taxon>Rhabditomorpha</taxon>
        <taxon>Rhabditoidea</taxon>
        <taxon>Rhabditidae</taxon>
        <taxon>Mesorhabditinae</taxon>
        <taxon>Mesorhabditis</taxon>
    </lineage>
</organism>
<evidence type="ECO:0000313" key="3">
    <source>
        <dbReference type="Proteomes" id="UP001177023"/>
    </source>
</evidence>
<feature type="region of interest" description="Disordered" evidence="1">
    <location>
        <begin position="33"/>
        <end position="127"/>
    </location>
</feature>
<sequence>MRFRLKITPPLSGPFHNSCIRRLSLLTHISYKEESQNVDVAGERNGLDGERILDGQPKEAGRVDADVAHRHGKPAPNKGGAAGGGGSQKKKEKKEEKEEKKEEGGDNGYEQCPDMSPEELAKIANQK</sequence>